<dbReference type="InterPro" id="IPR019354">
    <property type="entry name" value="SMG8-like"/>
</dbReference>
<evidence type="ECO:0000256" key="2">
    <source>
        <dbReference type="ARBA" id="ARBA00023161"/>
    </source>
</evidence>
<keyword evidence="2 4" id="KW-0866">Nonsense-mediated mRNA decay</keyword>
<evidence type="ECO:0000313" key="7">
    <source>
        <dbReference type="Proteomes" id="UP000663856"/>
    </source>
</evidence>
<comment type="similarity">
    <text evidence="1 4">Belongs to the SMG8 family.</text>
</comment>
<dbReference type="PANTHER" id="PTHR13091:SF0">
    <property type="entry name" value="NONSENSE-MEDIATED MRNA DECAY FACTOR SMG8"/>
    <property type="match status" value="1"/>
</dbReference>
<evidence type="ECO:0000256" key="4">
    <source>
        <dbReference type="RuleBase" id="RU367133"/>
    </source>
</evidence>
<evidence type="ECO:0000256" key="3">
    <source>
        <dbReference type="ARBA" id="ARBA00029509"/>
    </source>
</evidence>
<dbReference type="PANTHER" id="PTHR13091">
    <property type="entry name" value="AMPLIFIED IN BREAST CANCER 2-RELATED"/>
    <property type="match status" value="1"/>
</dbReference>
<name>A0A816UKF6_9BILA</name>
<proteinExistence type="inferred from homology"/>
<organism evidence="6 7">
    <name type="scientific">Rotaria magnacalcarata</name>
    <dbReference type="NCBI Taxonomy" id="392030"/>
    <lineage>
        <taxon>Eukaryota</taxon>
        <taxon>Metazoa</taxon>
        <taxon>Spiralia</taxon>
        <taxon>Gnathifera</taxon>
        <taxon>Rotifera</taxon>
        <taxon>Eurotatoria</taxon>
        <taxon>Bdelloidea</taxon>
        <taxon>Philodinida</taxon>
        <taxon>Philodinidae</taxon>
        <taxon>Rotaria</taxon>
    </lineage>
</organism>
<gene>
    <name evidence="6" type="ORF">WKI299_LOCUS22655</name>
</gene>
<evidence type="ECO:0000256" key="5">
    <source>
        <dbReference type="SAM" id="MobiDB-lite"/>
    </source>
</evidence>
<dbReference type="EMBL" id="CAJNRF010009745">
    <property type="protein sequence ID" value="CAF2113064.1"/>
    <property type="molecule type" value="Genomic_DNA"/>
</dbReference>
<feature type="compositionally biased region" description="Basic residues" evidence="5">
    <location>
        <begin position="957"/>
        <end position="967"/>
    </location>
</feature>
<protein>
    <recommendedName>
        <fullName evidence="3 4">Nonsense-mediated mRNA decay factor SMG8</fullName>
    </recommendedName>
</protein>
<comment type="function">
    <text evidence="4">Involved in nonsense-mediated decay (NMD) of mRNAs containing premature stop codons.</text>
</comment>
<dbReference type="Proteomes" id="UP000663856">
    <property type="component" value="Unassembled WGS sequence"/>
</dbReference>
<accession>A0A816UKF6</accession>
<sequence>MVDDSGRKENRLCIVSLIGKSTLFEQQCNKSWKFNQLIQIPAFKEHCVLNNEDDFEYYYDHLNNTIYIHLRSFHDTYQLLHLIDNINDDTSMKNFAQLWEHKQANFIKKSLICFLLSHIIVISHSSHTFDLNYLRFFRIIELLRHKTKPAILEAIRSHSGLKETDVMMSDGRLCVPRALFIFENHHHKGNDLPSGGDRDDDQKLINMALNLEDIIFNALRCSYVISNQINSALFTIAHKQPFVFIHRCYKESSSLGQTQKLLGILQGFVKQTKDSSSNTNLFNRTNVQQQDDTAAFKRFLFRHIEEALTDGWSNDGISGGARSESSSFESCTYSVWLNLFTSIRELFETMPATNKVMRQAFGMLRANIDPDGKLNETRCKKYLPMAIKYYEEGLPSRYTRHFHEQRLQATIEFFATYARGSSYKRYVQQLIEQCTRLWHDGRQLCEAISLTRNPCKNELHRILGEENTNDSTNFAHLPLRAHNSKIQLMAASNCGQILQEREDPFDLKEANYDFYQDVNKMLSVKPIYFEFPIFRGPVASTEARPCNSHKNELKVSSTTDDLSGASELSQSASVALYSPVPDNEQPILDNITGEKSDKHKTVTCTDDEQPIPSTTEYLDGMTHSDCPPGLLPRHSSWSLCCIGRASDYVPTKGLQQPGFLTGLNHLIPWDINPHNNQASTANAGGGGGAAQYHQQRTTTTRSYKNNRRGAASSSIWDVTIRIYIGCEYECPRGHRFLCSSPNHVVRVGQNGAVKDDGAKLVRSDMPLYTPCSCRILSSGARIWAQLMRAFVVTPSSATPIQCVLHPQVDDGAKLVRSDMPLYTPCSCRILSSGARIWAQLMRAFVVTPSSATPIQCVLHPQVVPGGPNSPIFFPSYTQPIHLTEDSIWVLRFPFIYHDGEQSLYRPQNEEDSAQCLVLRDLFSLFKNMPQGKPKQQAQLPSNFKKKSANKFSQGKVSRTKMHKKKKTAGNTGKTGLEAVQQRLTTDIAKNIEQQCANKVKANEGKSLTIVKPN</sequence>
<dbReference type="Pfam" id="PF10220">
    <property type="entry name" value="Smg8_Smg9"/>
    <property type="match status" value="2"/>
</dbReference>
<reference evidence="6" key="1">
    <citation type="submission" date="2021-02" db="EMBL/GenBank/DDBJ databases">
        <authorList>
            <person name="Nowell W R."/>
        </authorList>
    </citation>
    <scope>NUCLEOTIDE SEQUENCE</scope>
</reference>
<comment type="caution">
    <text evidence="6">The sequence shown here is derived from an EMBL/GenBank/DDBJ whole genome shotgun (WGS) entry which is preliminary data.</text>
</comment>
<evidence type="ECO:0000256" key="1">
    <source>
        <dbReference type="ARBA" id="ARBA00006443"/>
    </source>
</evidence>
<dbReference type="AlphaFoldDB" id="A0A816UKF6"/>
<dbReference type="GO" id="GO:0000184">
    <property type="term" value="P:nuclear-transcribed mRNA catabolic process, nonsense-mediated decay"/>
    <property type="evidence" value="ECO:0007669"/>
    <property type="project" value="UniProtKB-UniRule"/>
</dbReference>
<evidence type="ECO:0000313" key="6">
    <source>
        <dbReference type="EMBL" id="CAF2113064.1"/>
    </source>
</evidence>
<feature type="region of interest" description="Disordered" evidence="5">
    <location>
        <begin position="930"/>
        <end position="977"/>
    </location>
</feature>